<protein>
    <recommendedName>
        <fullName evidence="3">Amidoligase enzyme</fullName>
    </recommendedName>
</protein>
<comment type="caution">
    <text evidence="1">The sequence shown here is derived from an EMBL/GenBank/DDBJ whole genome shotgun (WGS) entry which is preliminary data.</text>
</comment>
<dbReference type="EMBL" id="JBIAPI010000016">
    <property type="protein sequence ID" value="MFF3228870.1"/>
    <property type="molecule type" value="Genomic_DNA"/>
</dbReference>
<gene>
    <name evidence="1" type="ORF">ACFYV7_39180</name>
</gene>
<evidence type="ECO:0000313" key="2">
    <source>
        <dbReference type="Proteomes" id="UP001601948"/>
    </source>
</evidence>
<organism evidence="1 2">
    <name type="scientific">Nocardia suismassiliense</name>
    <dbReference type="NCBI Taxonomy" id="2077092"/>
    <lineage>
        <taxon>Bacteria</taxon>
        <taxon>Bacillati</taxon>
        <taxon>Actinomycetota</taxon>
        <taxon>Actinomycetes</taxon>
        <taxon>Mycobacteriales</taxon>
        <taxon>Nocardiaceae</taxon>
        <taxon>Nocardia</taxon>
    </lineage>
</organism>
<evidence type="ECO:0000313" key="1">
    <source>
        <dbReference type="EMBL" id="MFF3228870.1"/>
    </source>
</evidence>
<reference evidence="1 2" key="1">
    <citation type="submission" date="2024-10" db="EMBL/GenBank/DDBJ databases">
        <title>The Natural Products Discovery Center: Release of the First 8490 Sequenced Strains for Exploring Actinobacteria Biosynthetic Diversity.</title>
        <authorList>
            <person name="Kalkreuter E."/>
            <person name="Kautsar S.A."/>
            <person name="Yang D."/>
            <person name="Bader C.D."/>
            <person name="Teijaro C.N."/>
            <person name="Fluegel L."/>
            <person name="Davis C.M."/>
            <person name="Simpson J.R."/>
            <person name="Lauterbach L."/>
            <person name="Steele A.D."/>
            <person name="Gui C."/>
            <person name="Meng S."/>
            <person name="Li G."/>
            <person name="Viehrig K."/>
            <person name="Ye F."/>
            <person name="Su P."/>
            <person name="Kiefer A.F."/>
            <person name="Nichols A."/>
            <person name="Cepeda A.J."/>
            <person name="Yan W."/>
            <person name="Fan B."/>
            <person name="Jiang Y."/>
            <person name="Adhikari A."/>
            <person name="Zheng C.-J."/>
            <person name="Schuster L."/>
            <person name="Cowan T.M."/>
            <person name="Smanski M.J."/>
            <person name="Chevrette M.G."/>
            <person name="De Carvalho L.P.S."/>
            <person name="Shen B."/>
        </authorList>
    </citation>
    <scope>NUCLEOTIDE SEQUENCE [LARGE SCALE GENOMIC DNA]</scope>
    <source>
        <strain evidence="1 2">NPDC003040</strain>
    </source>
</reference>
<sequence length="402" mass="45417">MPDSTLTLLDSVCSQCERTVTTSAMRTTVEGERLCPRCASDVLTCDECYELTRILQRTGRDDLLCAHCVSGLTRCQDCDTYHSEVTTTVNGRQVCDCCTDLYDRCYECDRLSLETFNVQGGHPVCGACRDERYHECRECETLIHDSEYYCADCADPEHDGIHYSDYKPAPRFHGAGPLFLGLELEIKTPGHVLRRAADTALDHLGELGYLKEDGSIMCGFELVTHPMSLDYARTGFPWTLLTRLRLLGCYTDTDVGIHVHLSRDGFDSPAHIYRWLKFVYRNEIPLTRLARRRSSWAVFSPTARSSVVHFANGARHSNRYEAINVQPEDTFELRIFASSLKPQQVQAALAFAAGSVEYTRTLTPADIARRRGWEWSAFTSWLRGRPQYSSLLAELEDLACAS</sequence>
<dbReference type="RefSeq" id="WP_387726014.1">
    <property type="nucleotide sequence ID" value="NZ_JBIAPI010000016.1"/>
</dbReference>
<dbReference type="Proteomes" id="UP001601948">
    <property type="component" value="Unassembled WGS sequence"/>
</dbReference>
<accession>A0ABW6R5R5</accession>
<name>A0ABW6R5R5_9NOCA</name>
<keyword evidence="2" id="KW-1185">Reference proteome</keyword>
<evidence type="ECO:0008006" key="3">
    <source>
        <dbReference type="Google" id="ProtNLM"/>
    </source>
</evidence>
<proteinExistence type="predicted"/>